<proteinExistence type="predicted"/>
<organism evidence="2 3">
    <name type="scientific">Rhizodiscina lignyota</name>
    <dbReference type="NCBI Taxonomy" id="1504668"/>
    <lineage>
        <taxon>Eukaryota</taxon>
        <taxon>Fungi</taxon>
        <taxon>Dikarya</taxon>
        <taxon>Ascomycota</taxon>
        <taxon>Pezizomycotina</taxon>
        <taxon>Dothideomycetes</taxon>
        <taxon>Pleosporomycetidae</taxon>
        <taxon>Aulographales</taxon>
        <taxon>Rhizodiscinaceae</taxon>
        <taxon>Rhizodiscina</taxon>
    </lineage>
</organism>
<dbReference type="AlphaFoldDB" id="A0A9P4M9T8"/>
<dbReference type="PANTHER" id="PTHR37540:SF10">
    <property type="entry name" value="SIGMA-70 REGION 2 FAMILY PROTEIN"/>
    <property type="match status" value="1"/>
</dbReference>
<comment type="caution">
    <text evidence="2">The sequence shown here is derived from an EMBL/GenBank/DDBJ whole genome shotgun (WGS) entry which is preliminary data.</text>
</comment>
<evidence type="ECO:0000313" key="2">
    <source>
        <dbReference type="EMBL" id="KAF2099702.1"/>
    </source>
</evidence>
<sequence>MLTAKEDGLQFLNIQQPLQIKSAENRRLVRGNATLSRNKKEAPIQTGRAGNERNPNEANECVRLPRMIGSVRSDSSSLPLTSRDKLKSYRKPAPKMANITKKVKQSLAYELFPFKATGGFHPGHMMLQSSVSDARVLQSTLSISSFAQAWQANRDKKFQIWGLDHRGRTIQLINKSLGDQMDECFEGTALAVTQVASIEFARGATGDCDAWKSHMRGLSQLFYMRGGLGTFPSLWYNVSEVDFMGSYMFAHAPFFSSNDYQPFRTARSNLDVWSDSTAQSLSSPNNVARSKLRLLPETHCLGEELNSVLAEMHVLNEDFPHYSERPYSRSHINHILKFRRTIEFRLFNLLYKNPPASCNAQYAYILALQIYVNRVFRTFERSAQIPSRLAARLRHALLEIKIDGNDQWEQLSGLLLWMSVVGGAACANGALRMWYIIFTSNIGSRMSLGTWERFNAVLKDRLYSAEDLAESFRELWNDGGGDFFIGAGAGIVWSEAAGLAINDSVDDYI</sequence>
<name>A0A9P4M9T8_9PEZI</name>
<protein>
    <submittedName>
        <fullName evidence="2">Uncharacterized protein</fullName>
    </submittedName>
</protein>
<dbReference type="Proteomes" id="UP000799772">
    <property type="component" value="Unassembled WGS sequence"/>
</dbReference>
<dbReference type="PANTHER" id="PTHR37540">
    <property type="entry name" value="TRANSCRIPTION FACTOR (ACR-2), PUTATIVE-RELATED-RELATED"/>
    <property type="match status" value="1"/>
</dbReference>
<gene>
    <name evidence="2" type="ORF">NA57DRAFT_55648</name>
</gene>
<evidence type="ECO:0000256" key="1">
    <source>
        <dbReference type="SAM" id="MobiDB-lite"/>
    </source>
</evidence>
<keyword evidence="3" id="KW-1185">Reference proteome</keyword>
<feature type="region of interest" description="Disordered" evidence="1">
    <location>
        <begin position="32"/>
        <end position="57"/>
    </location>
</feature>
<reference evidence="2" key="1">
    <citation type="journal article" date="2020" name="Stud. Mycol.">
        <title>101 Dothideomycetes genomes: a test case for predicting lifestyles and emergence of pathogens.</title>
        <authorList>
            <person name="Haridas S."/>
            <person name="Albert R."/>
            <person name="Binder M."/>
            <person name="Bloem J."/>
            <person name="Labutti K."/>
            <person name="Salamov A."/>
            <person name="Andreopoulos B."/>
            <person name="Baker S."/>
            <person name="Barry K."/>
            <person name="Bills G."/>
            <person name="Bluhm B."/>
            <person name="Cannon C."/>
            <person name="Castanera R."/>
            <person name="Culley D."/>
            <person name="Daum C."/>
            <person name="Ezra D."/>
            <person name="Gonzalez J."/>
            <person name="Henrissat B."/>
            <person name="Kuo A."/>
            <person name="Liang C."/>
            <person name="Lipzen A."/>
            <person name="Lutzoni F."/>
            <person name="Magnuson J."/>
            <person name="Mondo S."/>
            <person name="Nolan M."/>
            <person name="Ohm R."/>
            <person name="Pangilinan J."/>
            <person name="Park H.-J."/>
            <person name="Ramirez L."/>
            <person name="Alfaro M."/>
            <person name="Sun H."/>
            <person name="Tritt A."/>
            <person name="Yoshinaga Y."/>
            <person name="Zwiers L.-H."/>
            <person name="Turgeon B."/>
            <person name="Goodwin S."/>
            <person name="Spatafora J."/>
            <person name="Crous P."/>
            <person name="Grigoriev I."/>
        </authorList>
    </citation>
    <scope>NUCLEOTIDE SEQUENCE</scope>
    <source>
        <strain evidence="2">CBS 133067</strain>
    </source>
</reference>
<dbReference type="OrthoDB" id="3752599at2759"/>
<accession>A0A9P4M9T8</accession>
<dbReference type="EMBL" id="ML978125">
    <property type="protein sequence ID" value="KAF2099702.1"/>
    <property type="molecule type" value="Genomic_DNA"/>
</dbReference>
<evidence type="ECO:0000313" key="3">
    <source>
        <dbReference type="Proteomes" id="UP000799772"/>
    </source>
</evidence>